<keyword evidence="2" id="KW-0732">Signal</keyword>
<feature type="compositionally biased region" description="Polar residues" evidence="1">
    <location>
        <begin position="46"/>
        <end position="56"/>
    </location>
</feature>
<dbReference type="SUPFAM" id="SSF81296">
    <property type="entry name" value="E set domains"/>
    <property type="match status" value="1"/>
</dbReference>
<evidence type="ECO:0000256" key="2">
    <source>
        <dbReference type="SAM" id="SignalP"/>
    </source>
</evidence>
<feature type="chain" id="PRO_5019021339" evidence="2">
    <location>
        <begin position="25"/>
        <end position="858"/>
    </location>
</feature>
<dbReference type="PANTHER" id="PTHR32208">
    <property type="entry name" value="SECRETED PROTEIN-RELATED"/>
    <property type="match status" value="1"/>
</dbReference>
<feature type="signal peptide" evidence="2">
    <location>
        <begin position="1"/>
        <end position="24"/>
    </location>
</feature>
<sequence length="858" mass="89994">MRMILSAATAAVFTLSLTTTPALAALGDGLLGQLLGGGDSADETTDNSPTESQPETVSDDSADDDLAGAGGRFSAPFAEPTISVDGEEIATDDRCIPGADGSLNCKPAAGTVAVLGDGRFVYLNALEGTENVELSIVAEFGEVSVNDQSRVLTLDENDDPSWARPTPVDGGANPDGADSETIASGLPGVPDGALSTADNTTKNDGALFCADVVFLADGSMMAVGGTDYYTEPGVDGVPVGVVELEGLKSSRIFDPDTNTWTQSGDMQFGRWYPSLVTLADGDVFVASGVTKLLKPVYPEQPLNSGRNVAQTETYDIETGQWQGNGEAAQRSLPLFPRMHLLPNGQVYYNAGGQAFNPFGQAYDQALWNIVAAYDPENQTWTDLGYAGLPLRLNEIGLGQLTSTLNPTTVDGEQVQSLLSDLVGTTLDDPTAAIGQLLETPIDGRALERTIGSGMRGSTFSAMLPLEPDANGGYHEAEFLTAGGVPTYVTVGSPGGYLPVSSSRIDTVTVDEEQMSYESRLTGPLNQPRWYSYAVVMPDNGVMIFSGGTRDGVVVPGLEGAIRQTERFDIETETWEPMATANRPRTYHNTAVLMPDGRVLVGGHSPINTAYLSFTNLDSLGLADYSGRDPSFEIYTPPYALRDDRPVIEDAPTELETDGETFTLTTDRSDIDQVMLIRRTATTHLVDGDQRAVVLPIAARSGNELTVEMTANPAVVPAGQYMLFASHEADDGTRVPSESTPVSVQLGGDGEIRQPEPAPIADRTDGGLFSGGTGSAFDGSVSPLRPVTDLLSGVTSVIPGPETAITGAPGVADEGAALGQRTFDLLKRTVRSLPGAGTGVVTDITNMGGDDGNDTGGDQ</sequence>
<dbReference type="RefSeq" id="WP_123631177.1">
    <property type="nucleotide sequence ID" value="NZ_AYKH01000015.1"/>
</dbReference>
<dbReference type="InterPro" id="IPR014756">
    <property type="entry name" value="Ig_E-set"/>
</dbReference>
<evidence type="ECO:0000313" key="5">
    <source>
        <dbReference type="Proteomes" id="UP000283993"/>
    </source>
</evidence>
<accession>A0A423PNQ9</accession>
<feature type="domain" description="Galactose oxidase-like Early set" evidence="3">
    <location>
        <begin position="644"/>
        <end position="742"/>
    </location>
</feature>
<dbReference type="InterPro" id="IPR011043">
    <property type="entry name" value="Gal_Oxase/kelch_b-propeller"/>
</dbReference>
<name>A0A423PNQ9_9GAMM</name>
<feature type="compositionally biased region" description="Acidic residues" evidence="1">
    <location>
        <begin position="57"/>
        <end position="66"/>
    </location>
</feature>
<dbReference type="InterPro" id="IPR006652">
    <property type="entry name" value="Kelch_1"/>
</dbReference>
<dbReference type="SMART" id="SM00612">
    <property type="entry name" value="Kelch"/>
    <property type="match status" value="2"/>
</dbReference>
<dbReference type="Proteomes" id="UP000283993">
    <property type="component" value="Unassembled WGS sequence"/>
</dbReference>
<dbReference type="PANTHER" id="PTHR32208:SF21">
    <property type="entry name" value="LOW QUALITY PROTEIN: ALDEHYDE OXIDASE GLOX-LIKE"/>
    <property type="match status" value="1"/>
</dbReference>
<feature type="region of interest" description="Disordered" evidence="1">
    <location>
        <begin position="36"/>
        <end position="78"/>
    </location>
</feature>
<proteinExistence type="predicted"/>
<dbReference type="CDD" id="cd02851">
    <property type="entry name" value="E_set_GO_C"/>
    <property type="match status" value="1"/>
</dbReference>
<dbReference type="AlphaFoldDB" id="A0A423PNQ9"/>
<feature type="region of interest" description="Disordered" evidence="1">
    <location>
        <begin position="155"/>
        <end position="197"/>
    </location>
</feature>
<evidence type="ECO:0000259" key="3">
    <source>
        <dbReference type="Pfam" id="PF09118"/>
    </source>
</evidence>
<dbReference type="EMBL" id="AYKH01000015">
    <property type="protein sequence ID" value="ROO27161.1"/>
    <property type="molecule type" value="Genomic_DNA"/>
</dbReference>
<dbReference type="SUPFAM" id="SSF50965">
    <property type="entry name" value="Galactose oxidase, central domain"/>
    <property type="match status" value="1"/>
</dbReference>
<dbReference type="InterPro" id="IPR013783">
    <property type="entry name" value="Ig-like_fold"/>
</dbReference>
<dbReference type="Pfam" id="PF09118">
    <property type="entry name" value="GO-like_E_set"/>
    <property type="match status" value="1"/>
</dbReference>
<evidence type="ECO:0000313" key="4">
    <source>
        <dbReference type="EMBL" id="ROO27161.1"/>
    </source>
</evidence>
<evidence type="ECO:0000256" key="1">
    <source>
        <dbReference type="SAM" id="MobiDB-lite"/>
    </source>
</evidence>
<dbReference type="InterPro" id="IPR015202">
    <property type="entry name" value="GO-like_E_set"/>
</dbReference>
<protein>
    <submittedName>
        <fullName evidence="4">Kelch domain protein</fullName>
    </submittedName>
</protein>
<dbReference type="Gene3D" id="2.60.40.10">
    <property type="entry name" value="Immunoglobulins"/>
    <property type="match status" value="1"/>
</dbReference>
<comment type="caution">
    <text evidence="4">The sequence shown here is derived from an EMBL/GenBank/DDBJ whole genome shotgun (WGS) entry which is preliminary data.</text>
</comment>
<feature type="region of interest" description="Disordered" evidence="1">
    <location>
        <begin position="728"/>
        <end position="758"/>
    </location>
</feature>
<dbReference type="InterPro" id="IPR037293">
    <property type="entry name" value="Gal_Oxidase_central_sf"/>
</dbReference>
<reference evidence="4 5" key="1">
    <citation type="submission" date="2013-10" db="EMBL/GenBank/DDBJ databases">
        <title>Salinisphaera orenii MK-B5 Genome Sequencing.</title>
        <authorList>
            <person name="Lai Q."/>
            <person name="Li C."/>
            <person name="Shao Z."/>
        </authorList>
    </citation>
    <scope>NUCLEOTIDE SEQUENCE [LARGE SCALE GENOMIC DNA]</scope>
    <source>
        <strain evidence="4 5">MK-B5</strain>
    </source>
</reference>
<dbReference type="Gene3D" id="2.130.10.80">
    <property type="entry name" value="Galactose oxidase/kelch, beta-propeller"/>
    <property type="match status" value="2"/>
</dbReference>
<gene>
    <name evidence="4" type="ORF">SAOR_09255</name>
</gene>
<organism evidence="4 5">
    <name type="scientific">Salinisphaera orenii MK-B5</name>
    <dbReference type="NCBI Taxonomy" id="856730"/>
    <lineage>
        <taxon>Bacteria</taxon>
        <taxon>Pseudomonadati</taxon>
        <taxon>Pseudomonadota</taxon>
        <taxon>Gammaproteobacteria</taxon>
        <taxon>Salinisphaerales</taxon>
        <taxon>Salinisphaeraceae</taxon>
        <taxon>Salinisphaera</taxon>
    </lineage>
</organism>
<keyword evidence="5" id="KW-1185">Reference proteome</keyword>